<dbReference type="PANTHER" id="PTHR37419">
    <property type="entry name" value="SERINE/THREONINE-PROTEIN KINASE TOXIN HIPA"/>
    <property type="match status" value="1"/>
</dbReference>
<protein>
    <submittedName>
        <fullName evidence="6">Phosphatidylinositol kinase</fullName>
    </submittedName>
</protein>
<feature type="domain" description="HipA N-terminal subdomain 1" evidence="5">
    <location>
        <begin position="10"/>
        <end position="130"/>
    </location>
</feature>
<organism evidence="6 7">
    <name type="scientific">Bordetella genomosp. 10</name>
    <dbReference type="NCBI Taxonomy" id="1416804"/>
    <lineage>
        <taxon>Bacteria</taxon>
        <taxon>Pseudomonadati</taxon>
        <taxon>Pseudomonadota</taxon>
        <taxon>Betaproteobacteria</taxon>
        <taxon>Burkholderiales</taxon>
        <taxon>Alcaligenaceae</taxon>
        <taxon>Bordetella</taxon>
    </lineage>
</organism>
<dbReference type="Pfam" id="PF07804">
    <property type="entry name" value="HipA_C"/>
    <property type="match status" value="1"/>
</dbReference>
<evidence type="ECO:0000259" key="4">
    <source>
        <dbReference type="Pfam" id="PF07804"/>
    </source>
</evidence>
<sequence length="465" mass="50643">MNIKALGISIGRQRIGVLFQYREPGRDDAQVITRFVADDAFVRLPDPPVVSLAYLSENRAQQAAFWRDITATPFNGRYSNRNGWLLPAFFQNLLPEGVFRDHVAALRHCAPTDNFEMLAACGEDLPGNVHAFPVALSHDEIARYITQDQDALEMSVMEAPMEDGVSLSGVQPKVAVIKEGERYVGRTRDADTHIIAKLPVVGQPMMPELEHLSLQLAAAAGVSVCETYLEPLEKLAVQHGYDLGDADGKTHFLAVVRYDRIPGGGRIHCEDFAQILGQMPEDKYGGGQPGSGPLTYLDIAAVLFAFDSLGEAAVHELLRRLVVNEMLGNPDMHLKNVGLRYPDGRTPEFPPAYDMVAYAAFNRNVGHGLMIVPPDLLPGRHAAPDAPKAKQQLSPVLVRAFCGALGIPEKPAAKAIADSVRKACLSWPAMIAAAGITCQQKKKLLAHFEAHPMVASLARRGKLKA</sequence>
<gene>
    <name evidence="6" type="ORF">CAL29_27045</name>
</gene>
<dbReference type="InterPro" id="IPR017508">
    <property type="entry name" value="HipA_N1"/>
</dbReference>
<evidence type="ECO:0000313" key="7">
    <source>
        <dbReference type="Proteomes" id="UP000216020"/>
    </source>
</evidence>
<dbReference type="RefSeq" id="WP_094855958.1">
    <property type="nucleotide sequence ID" value="NZ_NEVM01000005.1"/>
</dbReference>
<name>A0A261S430_9BORD</name>
<comment type="caution">
    <text evidence="6">The sequence shown here is derived from an EMBL/GenBank/DDBJ whole genome shotgun (WGS) entry which is preliminary data.</text>
</comment>
<dbReference type="GO" id="GO:0005829">
    <property type="term" value="C:cytosol"/>
    <property type="evidence" value="ECO:0007669"/>
    <property type="project" value="TreeGrafter"/>
</dbReference>
<feature type="domain" description="HipA-like C-terminal" evidence="4">
    <location>
        <begin position="165"/>
        <end position="374"/>
    </location>
</feature>
<evidence type="ECO:0000259" key="5">
    <source>
        <dbReference type="Pfam" id="PF13657"/>
    </source>
</evidence>
<dbReference type="InterPro" id="IPR052028">
    <property type="entry name" value="HipA_Ser/Thr_kinase"/>
</dbReference>
<dbReference type="GO" id="GO:0004674">
    <property type="term" value="F:protein serine/threonine kinase activity"/>
    <property type="evidence" value="ECO:0007669"/>
    <property type="project" value="TreeGrafter"/>
</dbReference>
<dbReference type="EMBL" id="NEVM01000005">
    <property type="protein sequence ID" value="OZI31550.1"/>
    <property type="molecule type" value="Genomic_DNA"/>
</dbReference>
<keyword evidence="7" id="KW-1185">Reference proteome</keyword>
<dbReference type="Pfam" id="PF13657">
    <property type="entry name" value="Couple_hipA"/>
    <property type="match status" value="1"/>
</dbReference>
<keyword evidence="3 6" id="KW-0418">Kinase</keyword>
<reference evidence="7" key="1">
    <citation type="submission" date="2017-05" db="EMBL/GenBank/DDBJ databases">
        <title>Complete and WGS of Bordetella genogroups.</title>
        <authorList>
            <person name="Spilker T."/>
            <person name="Lipuma J."/>
        </authorList>
    </citation>
    <scope>NUCLEOTIDE SEQUENCE [LARGE SCALE GENOMIC DNA]</scope>
    <source>
        <strain evidence="7">AU16122</strain>
    </source>
</reference>
<evidence type="ECO:0000256" key="2">
    <source>
        <dbReference type="ARBA" id="ARBA00022679"/>
    </source>
</evidence>
<dbReference type="OrthoDB" id="9805913at2"/>
<accession>A0A261S430</accession>
<keyword evidence="2" id="KW-0808">Transferase</keyword>
<evidence type="ECO:0000256" key="1">
    <source>
        <dbReference type="ARBA" id="ARBA00010164"/>
    </source>
</evidence>
<proteinExistence type="inferred from homology"/>
<evidence type="ECO:0000256" key="3">
    <source>
        <dbReference type="ARBA" id="ARBA00022777"/>
    </source>
</evidence>
<dbReference type="NCBIfam" id="TIGR03071">
    <property type="entry name" value="couple_hipA"/>
    <property type="match status" value="1"/>
</dbReference>
<dbReference type="Proteomes" id="UP000216020">
    <property type="component" value="Unassembled WGS sequence"/>
</dbReference>
<comment type="similarity">
    <text evidence="1">Belongs to the HipA Ser/Thr kinase family.</text>
</comment>
<dbReference type="PANTHER" id="PTHR37419:SF1">
    <property type="entry name" value="SERINE_THREONINE-PROTEIN KINASE TOXIN HIPA"/>
    <property type="match status" value="1"/>
</dbReference>
<dbReference type="InterPro" id="IPR012893">
    <property type="entry name" value="HipA-like_C"/>
</dbReference>
<dbReference type="AlphaFoldDB" id="A0A261S430"/>
<evidence type="ECO:0000313" key="6">
    <source>
        <dbReference type="EMBL" id="OZI31550.1"/>
    </source>
</evidence>